<accession>A0A9N8YXX1</accession>
<evidence type="ECO:0000313" key="2">
    <source>
        <dbReference type="EMBL" id="CAG8453458.1"/>
    </source>
</evidence>
<gene>
    <name evidence="2" type="ORF">DERYTH_LOCUS639</name>
</gene>
<organism evidence="2 3">
    <name type="scientific">Dentiscutata erythropus</name>
    <dbReference type="NCBI Taxonomy" id="1348616"/>
    <lineage>
        <taxon>Eukaryota</taxon>
        <taxon>Fungi</taxon>
        <taxon>Fungi incertae sedis</taxon>
        <taxon>Mucoromycota</taxon>
        <taxon>Glomeromycotina</taxon>
        <taxon>Glomeromycetes</taxon>
        <taxon>Diversisporales</taxon>
        <taxon>Gigasporaceae</taxon>
        <taxon>Dentiscutata</taxon>
    </lineage>
</organism>
<sequence>MDPSSASGEDIQSRNIADPDANRPTKKTRTTITNEIEQIAIDNTDTKKVTSSDQNKANVEEMSAEAMAVDQIEKQEIQVDLDLSNLAQDPTQLETDLHASHKTGSTLNKGKATLDYLTKISKQLRQLRKIEAEQTLRGKIQYHIMKRCQNIDQNTTKMIDNILKRYTDKIDFQKVVTTDDIITDSRLIKQAIRQHFSKWTKANPTNDTFKEDWESTFKPLSKASEKMYAGLLKAITIGELEDTLKNAPKEMAPTGKNNSKKRTENKLSIPTPHLQENCTMANINWKLTFEQIISANLLIETQALVSIHALNKFVFNNK</sequence>
<dbReference type="OrthoDB" id="2408376at2759"/>
<evidence type="ECO:0000256" key="1">
    <source>
        <dbReference type="SAM" id="MobiDB-lite"/>
    </source>
</evidence>
<reference evidence="2" key="1">
    <citation type="submission" date="2021-06" db="EMBL/GenBank/DDBJ databases">
        <authorList>
            <person name="Kallberg Y."/>
            <person name="Tangrot J."/>
            <person name="Rosling A."/>
        </authorList>
    </citation>
    <scope>NUCLEOTIDE SEQUENCE</scope>
    <source>
        <strain evidence="2">MA453B</strain>
    </source>
</reference>
<dbReference type="Proteomes" id="UP000789405">
    <property type="component" value="Unassembled WGS sequence"/>
</dbReference>
<protein>
    <submittedName>
        <fullName evidence="2">9614_t:CDS:1</fullName>
    </submittedName>
</protein>
<comment type="caution">
    <text evidence="2">The sequence shown here is derived from an EMBL/GenBank/DDBJ whole genome shotgun (WGS) entry which is preliminary data.</text>
</comment>
<feature type="region of interest" description="Disordered" evidence="1">
    <location>
        <begin position="1"/>
        <end position="31"/>
    </location>
</feature>
<dbReference type="AlphaFoldDB" id="A0A9N8YXX1"/>
<dbReference type="EMBL" id="CAJVPY010000150">
    <property type="protein sequence ID" value="CAG8453458.1"/>
    <property type="molecule type" value="Genomic_DNA"/>
</dbReference>
<evidence type="ECO:0000313" key="3">
    <source>
        <dbReference type="Proteomes" id="UP000789405"/>
    </source>
</evidence>
<keyword evidence="3" id="KW-1185">Reference proteome</keyword>
<proteinExistence type="predicted"/>
<name>A0A9N8YXX1_9GLOM</name>
<feature type="region of interest" description="Disordered" evidence="1">
    <location>
        <begin position="248"/>
        <end position="272"/>
    </location>
</feature>